<reference evidence="2 3" key="1">
    <citation type="journal article" date="2024" name="G3 (Bethesda)">
        <title>Genome assembly of Hibiscus sabdariffa L. provides insights into metabolisms of medicinal natural products.</title>
        <authorList>
            <person name="Kim T."/>
        </authorList>
    </citation>
    <scope>NUCLEOTIDE SEQUENCE [LARGE SCALE GENOMIC DNA]</scope>
    <source>
        <strain evidence="2">TK-2024</strain>
        <tissue evidence="2">Old leaves</tissue>
    </source>
</reference>
<sequence>MGELREREKVRKVREWESLGKGRTQKHIQTTVFVSNLPPRLHWKESSSDSSSVPDHYTGSTNRNRSNCNGEDETSSEAVPSVLNVTSTEAIGPYIHVNHPVVSWADVVARHSPEQTSQGDRAGEVISRMHNQNGELDPITGLEGCEAHSRRIPTDKVMDREEFGICLSATKRNLKVEKPILSAGKLANCVNLELESLTLPLS</sequence>
<gene>
    <name evidence="2" type="ORF">V6N12_030782</name>
</gene>
<name>A0ABR2E725_9ROSI</name>
<feature type="region of interest" description="Disordered" evidence="1">
    <location>
        <begin position="30"/>
        <end position="79"/>
    </location>
</feature>
<keyword evidence="3" id="KW-1185">Reference proteome</keyword>
<organism evidence="2 3">
    <name type="scientific">Hibiscus sabdariffa</name>
    <name type="common">roselle</name>
    <dbReference type="NCBI Taxonomy" id="183260"/>
    <lineage>
        <taxon>Eukaryota</taxon>
        <taxon>Viridiplantae</taxon>
        <taxon>Streptophyta</taxon>
        <taxon>Embryophyta</taxon>
        <taxon>Tracheophyta</taxon>
        <taxon>Spermatophyta</taxon>
        <taxon>Magnoliopsida</taxon>
        <taxon>eudicotyledons</taxon>
        <taxon>Gunneridae</taxon>
        <taxon>Pentapetalae</taxon>
        <taxon>rosids</taxon>
        <taxon>malvids</taxon>
        <taxon>Malvales</taxon>
        <taxon>Malvaceae</taxon>
        <taxon>Malvoideae</taxon>
        <taxon>Hibiscus</taxon>
    </lineage>
</organism>
<protein>
    <submittedName>
        <fullName evidence="2">Uncharacterized protein</fullName>
    </submittedName>
</protein>
<dbReference type="EMBL" id="JBBPBM010000019">
    <property type="protein sequence ID" value="KAK8553799.1"/>
    <property type="molecule type" value="Genomic_DNA"/>
</dbReference>
<dbReference type="Proteomes" id="UP001472677">
    <property type="component" value="Unassembled WGS sequence"/>
</dbReference>
<evidence type="ECO:0000313" key="2">
    <source>
        <dbReference type="EMBL" id="KAK8553799.1"/>
    </source>
</evidence>
<proteinExistence type="predicted"/>
<evidence type="ECO:0000313" key="3">
    <source>
        <dbReference type="Proteomes" id="UP001472677"/>
    </source>
</evidence>
<comment type="caution">
    <text evidence="2">The sequence shown here is derived from an EMBL/GenBank/DDBJ whole genome shotgun (WGS) entry which is preliminary data.</text>
</comment>
<evidence type="ECO:0000256" key="1">
    <source>
        <dbReference type="SAM" id="MobiDB-lite"/>
    </source>
</evidence>
<accession>A0ABR2E725</accession>
<feature type="compositionally biased region" description="Polar residues" evidence="1">
    <location>
        <begin position="58"/>
        <end position="69"/>
    </location>
</feature>